<gene>
    <name evidence="10" type="ORF">KYK14_06045</name>
</gene>
<dbReference type="Proteomes" id="UP000826188">
    <property type="component" value="Unassembled WGS sequence"/>
</dbReference>
<evidence type="ECO:0000256" key="7">
    <source>
        <dbReference type="ARBA" id="ARBA00023136"/>
    </source>
</evidence>
<comment type="caution">
    <text evidence="10">The sequence shown here is derived from an EMBL/GenBank/DDBJ whole genome shotgun (WGS) entry which is preliminary data.</text>
</comment>
<keyword evidence="7 8" id="KW-0472">Membrane</keyword>
<sequence length="529" mass="60583">MLLSERTDSLRKEKLYQSIAVCLFIGLALVFNAPYLSWLPRGLHEWAQSDRLALALGYYDYQFDFFHPRTLSLVTVDRVTGTELPLQAYIASLFGLLVGRQHITVAFRCLDLAMMVVGFYYLFRLMYESTGNFVASLVPAAFLLGSPIFIYYSGNYTPDPFSASLLFVAIYHYWRFYYRDRQFRHLIVATVLAGLAMLVKVTSGVYFFAFTGVIVLISYFWPTLFTARQKVQFLGMIMLVVLALIGYFLYHEHLNKAYGSGLFLNTTLPISSWPAHRAIWTKIWIGWISEYFTHVDYALLKISWGLLVVYAIVQWRHASAYLPLLALFGVTLLGITIMYLLLGIQLVPHDYYIIAPLFPLLMMVLCSALWILCRISGERGRLLITVLLLVATVAPTVAGLRHHRARMHEPYSPYSEGYVYRWELGGAEKLRKLGVPESSFILVMGEGPSNLALIHFNRPGIVWNPDIGKITADTVLRLMAGRRLEYLIMRRDLLDQIKQQNPALLTPFREVNIEDQSAILQPLQRPVKW</sequence>
<protein>
    <submittedName>
        <fullName evidence="10">Glycosyltransferase family 39 protein</fullName>
        <ecNumber evidence="10">2.4.-.-</ecNumber>
    </submittedName>
</protein>
<comment type="subcellular location">
    <subcellularLocation>
        <location evidence="1">Cell membrane</location>
        <topology evidence="1">Multi-pass membrane protein</topology>
    </subcellularLocation>
</comment>
<feature type="transmembrane region" description="Helical" evidence="8">
    <location>
        <begin position="160"/>
        <end position="176"/>
    </location>
</feature>
<feature type="transmembrane region" description="Helical" evidence="8">
    <location>
        <begin position="297"/>
        <end position="313"/>
    </location>
</feature>
<dbReference type="EMBL" id="JAHWGL010000015">
    <property type="protein sequence ID" value="MBW3128101.1"/>
    <property type="molecule type" value="Genomic_DNA"/>
</dbReference>
<dbReference type="InterPro" id="IPR050297">
    <property type="entry name" value="LipidA_mod_glycosyltrf_83"/>
</dbReference>
<feature type="transmembrane region" description="Helical" evidence="8">
    <location>
        <begin position="380"/>
        <end position="400"/>
    </location>
</feature>
<proteinExistence type="predicted"/>
<feature type="transmembrane region" description="Helical" evidence="8">
    <location>
        <begin position="233"/>
        <end position="250"/>
    </location>
</feature>
<feature type="transmembrane region" description="Helical" evidence="8">
    <location>
        <begin position="353"/>
        <end position="373"/>
    </location>
</feature>
<evidence type="ECO:0000256" key="6">
    <source>
        <dbReference type="ARBA" id="ARBA00022989"/>
    </source>
</evidence>
<dbReference type="Pfam" id="PF13231">
    <property type="entry name" value="PMT_2"/>
    <property type="match status" value="1"/>
</dbReference>
<evidence type="ECO:0000313" key="11">
    <source>
        <dbReference type="Proteomes" id="UP000826188"/>
    </source>
</evidence>
<keyword evidence="5 8" id="KW-0812">Transmembrane</keyword>
<evidence type="ECO:0000259" key="9">
    <source>
        <dbReference type="Pfam" id="PF13231"/>
    </source>
</evidence>
<evidence type="ECO:0000256" key="1">
    <source>
        <dbReference type="ARBA" id="ARBA00004651"/>
    </source>
</evidence>
<dbReference type="GO" id="GO:0016757">
    <property type="term" value="F:glycosyltransferase activity"/>
    <property type="evidence" value="ECO:0007669"/>
    <property type="project" value="UniProtKB-KW"/>
</dbReference>
<organism evidence="10 11">
    <name type="scientific">Hymenobacter profundi</name>
    <dbReference type="NCBI Taxonomy" id="1982110"/>
    <lineage>
        <taxon>Bacteria</taxon>
        <taxon>Pseudomonadati</taxon>
        <taxon>Bacteroidota</taxon>
        <taxon>Cytophagia</taxon>
        <taxon>Cytophagales</taxon>
        <taxon>Hymenobacteraceae</taxon>
        <taxon>Hymenobacter</taxon>
    </lineage>
</organism>
<keyword evidence="3 10" id="KW-0328">Glycosyltransferase</keyword>
<dbReference type="EC" id="2.4.-.-" evidence="10"/>
<keyword evidence="6 8" id="KW-1133">Transmembrane helix</keyword>
<dbReference type="PANTHER" id="PTHR33908:SF11">
    <property type="entry name" value="MEMBRANE PROTEIN"/>
    <property type="match status" value="1"/>
</dbReference>
<dbReference type="PANTHER" id="PTHR33908">
    <property type="entry name" value="MANNOSYLTRANSFERASE YKCB-RELATED"/>
    <property type="match status" value="1"/>
</dbReference>
<evidence type="ECO:0000256" key="3">
    <source>
        <dbReference type="ARBA" id="ARBA00022676"/>
    </source>
</evidence>
<feature type="domain" description="Glycosyltransferase RgtA/B/C/D-like" evidence="9">
    <location>
        <begin position="85"/>
        <end position="243"/>
    </location>
</feature>
<keyword evidence="11" id="KW-1185">Reference proteome</keyword>
<evidence type="ECO:0000256" key="2">
    <source>
        <dbReference type="ARBA" id="ARBA00022475"/>
    </source>
</evidence>
<reference evidence="10 11" key="1">
    <citation type="submission" date="2021-07" db="EMBL/GenBank/DDBJ databases">
        <title>Hymenobacter profundi sp. nov., isolated from deep-sea water.</title>
        <authorList>
            <person name="Kim M.K."/>
        </authorList>
    </citation>
    <scope>NUCLEOTIDE SEQUENCE [LARGE SCALE GENOMIC DNA]</scope>
    <source>
        <strain evidence="10 11">M2</strain>
    </source>
</reference>
<accession>A0ABS6WWY9</accession>
<keyword evidence="4 10" id="KW-0808">Transferase</keyword>
<name>A0ABS6WWY9_9BACT</name>
<feature type="transmembrane region" description="Helical" evidence="8">
    <location>
        <begin position="320"/>
        <end position="341"/>
    </location>
</feature>
<feature type="transmembrane region" description="Helical" evidence="8">
    <location>
        <begin position="103"/>
        <end position="122"/>
    </location>
</feature>
<evidence type="ECO:0000256" key="5">
    <source>
        <dbReference type="ARBA" id="ARBA00022692"/>
    </source>
</evidence>
<evidence type="ECO:0000256" key="8">
    <source>
        <dbReference type="SAM" id="Phobius"/>
    </source>
</evidence>
<feature type="transmembrane region" description="Helical" evidence="8">
    <location>
        <begin position="205"/>
        <end position="221"/>
    </location>
</feature>
<dbReference type="RefSeq" id="WP_219157813.1">
    <property type="nucleotide sequence ID" value="NZ_JAHWGL010000015.1"/>
</dbReference>
<keyword evidence="2" id="KW-1003">Cell membrane</keyword>
<feature type="transmembrane region" description="Helical" evidence="8">
    <location>
        <begin position="134"/>
        <end position="154"/>
    </location>
</feature>
<evidence type="ECO:0000256" key="4">
    <source>
        <dbReference type="ARBA" id="ARBA00022679"/>
    </source>
</evidence>
<feature type="transmembrane region" description="Helical" evidence="8">
    <location>
        <begin position="15"/>
        <end position="36"/>
    </location>
</feature>
<dbReference type="InterPro" id="IPR038731">
    <property type="entry name" value="RgtA/B/C-like"/>
</dbReference>
<evidence type="ECO:0000313" key="10">
    <source>
        <dbReference type="EMBL" id="MBW3128101.1"/>
    </source>
</evidence>